<dbReference type="Pfam" id="PF04717">
    <property type="entry name" value="Phage_base_V"/>
    <property type="match status" value="1"/>
</dbReference>
<dbReference type="SUPFAM" id="SSF69349">
    <property type="entry name" value="Phage fibre proteins"/>
    <property type="match status" value="1"/>
</dbReference>
<comment type="caution">
    <text evidence="7">The sequence shown here is derived from an EMBL/GenBank/DDBJ whole genome shotgun (WGS) entry which is preliminary data.</text>
</comment>
<dbReference type="SUPFAM" id="SSF69279">
    <property type="entry name" value="Phage tail proteins"/>
    <property type="match status" value="2"/>
</dbReference>
<evidence type="ECO:0000256" key="4">
    <source>
        <dbReference type="SAM" id="MobiDB-lite"/>
    </source>
</evidence>
<dbReference type="NCBIfam" id="TIGR03361">
    <property type="entry name" value="VI_Rhs_Vgr"/>
    <property type="match status" value="1"/>
</dbReference>
<feature type="domain" description="Gp5/Type VI secretion system Vgr protein OB-fold" evidence="5">
    <location>
        <begin position="378"/>
        <end position="446"/>
    </location>
</feature>
<accession>A0A151KVT1</accession>
<comment type="similarity">
    <text evidence="2">Belongs to the VgrG protein family.</text>
</comment>
<feature type="region of interest" description="Disordered" evidence="4">
    <location>
        <begin position="453"/>
        <end position="482"/>
    </location>
</feature>
<dbReference type="InterPro" id="IPR017847">
    <property type="entry name" value="T6SS_RhsGE_Vgr_subset"/>
</dbReference>
<feature type="domain" description="Gp5/Type VI secretion system Vgr C-terminal trimerisation" evidence="6">
    <location>
        <begin position="460"/>
        <end position="574"/>
    </location>
</feature>
<feature type="compositionally biased region" description="Polar residues" evidence="4">
    <location>
        <begin position="453"/>
        <end position="476"/>
    </location>
</feature>
<evidence type="ECO:0000313" key="8">
    <source>
        <dbReference type="Proteomes" id="UP000075346"/>
    </source>
</evidence>
<protein>
    <submittedName>
        <fullName evidence="7">Type IV secretion protein Rhs</fullName>
    </submittedName>
</protein>
<dbReference type="PANTHER" id="PTHR32305:SF15">
    <property type="entry name" value="PROTEIN RHSA-RELATED"/>
    <property type="match status" value="1"/>
</dbReference>
<sequence length="663" mass="72543">MANTQFLVAQRPLTIKLDGKGPYIATKLHGEETLSGGCTLTIAIASDKALQETILGKVACATFEHQGKKRTFQGLVVGIELIEFSQEKGLYFYQVETQDPLAILAFRYNRQIFQKMSSKQIIEKVLGEAEFKSYFKFSVSGNGRQHEYCTQMDETDLRFIQRLLSSEGWHYRLDHTGSKPVVIIADSNQSFTCAKKSTLYFKDGSQDTESVVTQWTQLHRLGSNKLSLAEHSQELAQVLESGERKSIQANGPSSLQQYLFGQGVEDKSALRNLAKSQMEALDAQKTASRSASTLAELACGMKFKLAKHPVAESNQEYVVTQITHWIETGESGRQTHYQNQFTCLPTAVTFRPSRIAKPVVQSIHSASVTGPKGEEIYKDKLGRIKVQFHWDQNGKNDENSSCWLPVSQGMASKGFGIQFIPRIGDEVLVQYIDGNPDRPVVVGSIYNKSNQAPYSAATQSGIKTRTTPKGSSQQGNELRFEDQKDKEQVFLHAEKDLLLEVNNDHTTTIKGKMLSSAEKGVELSTKENFIINSEKDLQTSSKGKFTATADKDVAVKSSANINLDASSTVKVDGQSIAISGKSKIELSVGASKIEISASGIKLDAPQISINGKAKAEMKAAMVSIEGQGKTDIKGALVTVEGSAMTQVKAGAMVQIQGAIAKVN</sequence>
<keyword evidence="3" id="KW-0964">Secreted</keyword>
<comment type="subcellular location">
    <subcellularLocation>
        <location evidence="1">Secreted</location>
    </subcellularLocation>
</comment>
<organism evidence="7 8">
    <name type="scientific">Vibrio cidicii</name>
    <dbReference type="NCBI Taxonomy" id="1763883"/>
    <lineage>
        <taxon>Bacteria</taxon>
        <taxon>Pseudomonadati</taxon>
        <taxon>Pseudomonadota</taxon>
        <taxon>Gammaproteobacteria</taxon>
        <taxon>Vibrionales</taxon>
        <taxon>Vibrionaceae</taxon>
        <taxon>Vibrio</taxon>
    </lineage>
</organism>
<dbReference type="InterPro" id="IPR006533">
    <property type="entry name" value="T6SS_Vgr_RhsGE"/>
</dbReference>
<dbReference type="GO" id="GO:0005576">
    <property type="term" value="C:extracellular region"/>
    <property type="evidence" value="ECO:0007669"/>
    <property type="project" value="UniProtKB-SubCell"/>
</dbReference>
<dbReference type="EMBL" id="LOBR01000049">
    <property type="protein sequence ID" value="KYN87198.1"/>
    <property type="molecule type" value="Genomic_DNA"/>
</dbReference>
<dbReference type="PANTHER" id="PTHR32305">
    <property type="match status" value="1"/>
</dbReference>
<evidence type="ECO:0000256" key="3">
    <source>
        <dbReference type="ARBA" id="ARBA00022525"/>
    </source>
</evidence>
<evidence type="ECO:0000256" key="2">
    <source>
        <dbReference type="ARBA" id="ARBA00005558"/>
    </source>
</evidence>
<dbReference type="InterPro" id="IPR037026">
    <property type="entry name" value="Vgr_OB-fold_dom_sf"/>
</dbReference>
<dbReference type="Gene3D" id="2.40.50.230">
    <property type="entry name" value="Gp5 N-terminal domain"/>
    <property type="match status" value="1"/>
</dbReference>
<dbReference type="InterPro" id="IPR050708">
    <property type="entry name" value="T6SS_VgrG/RHS"/>
</dbReference>
<evidence type="ECO:0000259" key="5">
    <source>
        <dbReference type="Pfam" id="PF04717"/>
    </source>
</evidence>
<dbReference type="Pfam" id="PF22178">
    <property type="entry name" value="Gp5_trimer_C"/>
    <property type="match status" value="1"/>
</dbReference>
<dbReference type="InterPro" id="IPR006531">
    <property type="entry name" value="Gp5/Vgr_OB"/>
</dbReference>
<dbReference type="AlphaFoldDB" id="A0A151KVT1"/>
<evidence type="ECO:0000256" key="1">
    <source>
        <dbReference type="ARBA" id="ARBA00004613"/>
    </source>
</evidence>
<dbReference type="Gene3D" id="4.10.220.110">
    <property type="match status" value="1"/>
</dbReference>
<dbReference type="Gene3D" id="3.55.50.10">
    <property type="entry name" value="Baseplate protein-like domains"/>
    <property type="match status" value="1"/>
</dbReference>
<dbReference type="Proteomes" id="UP000075346">
    <property type="component" value="Unassembled WGS sequence"/>
</dbReference>
<evidence type="ECO:0000259" key="6">
    <source>
        <dbReference type="Pfam" id="PF22178"/>
    </source>
</evidence>
<dbReference type="SUPFAM" id="SSF69255">
    <property type="entry name" value="gp5 N-terminal domain-like"/>
    <property type="match status" value="1"/>
</dbReference>
<gene>
    <name evidence="7" type="ORF">ATY37_18250</name>
</gene>
<proteinExistence type="inferred from homology"/>
<dbReference type="NCBIfam" id="TIGR01646">
    <property type="entry name" value="vgr_GE"/>
    <property type="match status" value="1"/>
</dbReference>
<dbReference type="Pfam" id="PF05954">
    <property type="entry name" value="Phage_GPD"/>
    <property type="match status" value="1"/>
</dbReference>
<name>A0A151KVT1_9VIBR</name>
<reference evidence="8" key="1">
    <citation type="submission" date="2015-12" db="EMBL/GenBank/DDBJ databases">
        <authorList>
            <person name="Shamseldin A."/>
            <person name="Moawad H."/>
            <person name="Abd El-Rahim W.M."/>
            <person name="Sadowsky M.J."/>
        </authorList>
    </citation>
    <scope>NUCLEOTIDE SEQUENCE [LARGE SCALE GENOMIC DNA]</scope>
    <source>
        <strain evidence="8">2538-88</strain>
    </source>
</reference>
<evidence type="ECO:0000313" key="7">
    <source>
        <dbReference type="EMBL" id="KYN87198.1"/>
    </source>
</evidence>
<dbReference type="RefSeq" id="WP_061897346.1">
    <property type="nucleotide sequence ID" value="NZ_LOBR01000049.1"/>
</dbReference>
<dbReference type="Gene3D" id="2.30.110.50">
    <property type="match status" value="1"/>
</dbReference>
<dbReference type="InterPro" id="IPR054030">
    <property type="entry name" value="Gp5_Vgr_C"/>
</dbReference>